<name>R7SH83_CONPW</name>
<dbReference type="PANTHER" id="PTHR31912:SF34">
    <property type="entry name" value="NOTOCHORD-RELATED PROTEIN"/>
    <property type="match status" value="1"/>
</dbReference>
<dbReference type="RefSeq" id="XP_007775445.1">
    <property type="nucleotide sequence ID" value="XM_007777255.1"/>
</dbReference>
<protein>
    <recommendedName>
        <fullName evidence="4">SAP domain-containing protein</fullName>
    </recommendedName>
</protein>
<evidence type="ECO:0000313" key="3">
    <source>
        <dbReference type="Proteomes" id="UP000053558"/>
    </source>
</evidence>
<organism evidence="2 3">
    <name type="scientific">Coniophora puteana (strain RWD-64-598)</name>
    <name type="common">Brown rot fungus</name>
    <dbReference type="NCBI Taxonomy" id="741705"/>
    <lineage>
        <taxon>Eukaryota</taxon>
        <taxon>Fungi</taxon>
        <taxon>Dikarya</taxon>
        <taxon>Basidiomycota</taxon>
        <taxon>Agaricomycotina</taxon>
        <taxon>Agaricomycetes</taxon>
        <taxon>Agaricomycetidae</taxon>
        <taxon>Boletales</taxon>
        <taxon>Coniophorineae</taxon>
        <taxon>Coniophoraceae</taxon>
        <taxon>Coniophora</taxon>
    </lineage>
</organism>
<feature type="compositionally biased region" description="Basic and acidic residues" evidence="1">
    <location>
        <begin position="916"/>
        <end position="939"/>
    </location>
</feature>
<feature type="compositionally biased region" description="Basic and acidic residues" evidence="1">
    <location>
        <begin position="1340"/>
        <end position="1352"/>
    </location>
</feature>
<dbReference type="KEGG" id="cput:CONPUDRAFT_160132"/>
<dbReference type="OrthoDB" id="2246127at2759"/>
<accession>R7SH83</accession>
<sequence>MWFPRASISKHAAQKKHIANVQNHQLQLREQARKRAAESSYSQQQHDRQSHYEDDIDWYDEYDQRAGPTYDYGAHDNTGQSKAWYDADGEEVFFTAGDESFNALEASLARALKDASNAAVEHFQGHEIPLHDDTEDFNLGYRQEYDNPPIEDVFKAHADRTAATQQGHTGQWAPYPDKATFLTDLLFRSPRLRFSRAQQKAILQWARHLGATVPSHWGVSKAHEEVKEEVGISTQRQESAQGHVWYLNKIGDSIAKDISNPITRPEMVFYPEYANEKMSQVWHGEKMLRDVPDHLLTPMVRVGSGRIFYVNELVSLTNNGWFIPTRWFMQKGKSGSESRMYAMGHDVVKAQDGTLIQMDDLVTVPVDTFTATYPELLRDKFSGRCPLAETCKFRDKMPHPLREKAVNRPVYSIPVIVFLDDVSGNQSKQWNKHFSCYLSNGALPREKLSEEFHVRFVATSPHAAPLEIMEGVRSSIAETYRDPIKAYDCQSKEEVLIQVYPLLFAGDNPMQAELCSCSGLNSNYFCRTCKCGGTQEFKRTDAGYASLFESGSLRSSWDTYEELCKQYAVAYESGASTKLAESSRASGVKDPIAQPILDSMIKIGQEIRKNNPHRVAKATPEEVQALLDAELRKARSRGSVINPLLQMDDYGVDINKDTPTEILHTILLGVVKYFWAQTTTLLEKDKKLAIFESRLRSVEESGLNIPKLSAEYMCQYKGGLIGKHFKSLSQVMAFAVHDLVPQDVLNSWIIIGRLVVLLWHTEIENIDNYTDELNSTIDDFLLLTAKCSPAIIISKPKFHFLIHLAFYIRRFGPALLFSTERYESYNAVFRAASIHSNHQAPSRDIAWCFASMDTVKHIATGGWWKSKARGGKWVQASPRILEFISQYSEFAELLGLSTQEPIVPGSINNSHVYSPEQRKEEPDSEPSYKEPNQSRKAPDPVEWTATIAHAHLAQPPANAIYHAKDFATKAQDVVKVGGHVIARHEGGIYSPLTIGRVVEILGPTSSWTQSPHGVKVTVQLFDFAEQPHPILHMPVVLKSDSFSVLNASDILAAVNLQHDCHAGNCQPGEARHTTQEREVTSRTRMYVRHTDHSRYIVNMHAIHNHRILKDAIPPSLKPSRLVDSATESDIKVTAATHIRGKRQKQQEKAKEVLINNVIDRTTTSSADMPEDKALAAVENNDNLIKITEGLVMPSEAAVDNDEGSNIAYEQQQTSSNQPSEPQCTQARNPKTLPRHEFAFDHDESSQTGNGNKAWESAPNDVLKHWCRLNKVPLTGKKSDIVERLRAHFERTSLPPPSFNDLVIAKKVVQTQRLEKALVKTQLGDDQKRKRAAEEAEEPEDSSRAAKWPRTDV</sequence>
<evidence type="ECO:0000313" key="2">
    <source>
        <dbReference type="EMBL" id="EIW74429.1"/>
    </source>
</evidence>
<dbReference type="OMA" id="EYANEKM"/>
<feature type="region of interest" description="Disordered" evidence="1">
    <location>
        <begin position="27"/>
        <end position="56"/>
    </location>
</feature>
<feature type="compositionally biased region" description="Basic and acidic residues" evidence="1">
    <location>
        <begin position="1318"/>
        <end position="1333"/>
    </location>
</feature>
<dbReference type="Proteomes" id="UP000053558">
    <property type="component" value="Unassembled WGS sequence"/>
</dbReference>
<proteinExistence type="predicted"/>
<gene>
    <name evidence="2" type="ORF">CONPUDRAFT_160132</name>
</gene>
<dbReference type="PANTHER" id="PTHR31912">
    <property type="entry name" value="IP13529P"/>
    <property type="match status" value="1"/>
</dbReference>
<reference evidence="3" key="1">
    <citation type="journal article" date="2012" name="Science">
        <title>The Paleozoic origin of enzymatic lignin decomposition reconstructed from 31 fungal genomes.</title>
        <authorList>
            <person name="Floudas D."/>
            <person name="Binder M."/>
            <person name="Riley R."/>
            <person name="Barry K."/>
            <person name="Blanchette R.A."/>
            <person name="Henrissat B."/>
            <person name="Martinez A.T."/>
            <person name="Otillar R."/>
            <person name="Spatafora J.W."/>
            <person name="Yadav J.S."/>
            <person name="Aerts A."/>
            <person name="Benoit I."/>
            <person name="Boyd A."/>
            <person name="Carlson A."/>
            <person name="Copeland A."/>
            <person name="Coutinho P.M."/>
            <person name="de Vries R.P."/>
            <person name="Ferreira P."/>
            <person name="Findley K."/>
            <person name="Foster B."/>
            <person name="Gaskell J."/>
            <person name="Glotzer D."/>
            <person name="Gorecki P."/>
            <person name="Heitman J."/>
            <person name="Hesse C."/>
            <person name="Hori C."/>
            <person name="Igarashi K."/>
            <person name="Jurgens J.A."/>
            <person name="Kallen N."/>
            <person name="Kersten P."/>
            <person name="Kohler A."/>
            <person name="Kuees U."/>
            <person name="Kumar T.K.A."/>
            <person name="Kuo A."/>
            <person name="LaButti K."/>
            <person name="Larrondo L.F."/>
            <person name="Lindquist E."/>
            <person name="Ling A."/>
            <person name="Lombard V."/>
            <person name="Lucas S."/>
            <person name="Lundell T."/>
            <person name="Martin R."/>
            <person name="McLaughlin D.J."/>
            <person name="Morgenstern I."/>
            <person name="Morin E."/>
            <person name="Murat C."/>
            <person name="Nagy L.G."/>
            <person name="Nolan M."/>
            <person name="Ohm R.A."/>
            <person name="Patyshakuliyeva A."/>
            <person name="Rokas A."/>
            <person name="Ruiz-Duenas F.J."/>
            <person name="Sabat G."/>
            <person name="Salamov A."/>
            <person name="Samejima M."/>
            <person name="Schmutz J."/>
            <person name="Slot J.C."/>
            <person name="St John F."/>
            <person name="Stenlid J."/>
            <person name="Sun H."/>
            <person name="Sun S."/>
            <person name="Syed K."/>
            <person name="Tsang A."/>
            <person name="Wiebenga A."/>
            <person name="Young D."/>
            <person name="Pisabarro A."/>
            <person name="Eastwood D.C."/>
            <person name="Martin F."/>
            <person name="Cullen D."/>
            <person name="Grigoriev I.V."/>
            <person name="Hibbett D.S."/>
        </authorList>
    </citation>
    <scope>NUCLEOTIDE SEQUENCE [LARGE SCALE GENOMIC DNA]</scope>
    <source>
        <strain evidence="3">RWD-64-598 SS2</strain>
    </source>
</reference>
<keyword evidence="3" id="KW-1185">Reference proteome</keyword>
<evidence type="ECO:0008006" key="4">
    <source>
        <dbReference type="Google" id="ProtNLM"/>
    </source>
</evidence>
<feature type="region of interest" description="Disordered" evidence="1">
    <location>
        <begin position="1318"/>
        <end position="1352"/>
    </location>
</feature>
<feature type="region of interest" description="Disordered" evidence="1">
    <location>
        <begin position="1209"/>
        <end position="1228"/>
    </location>
</feature>
<feature type="region of interest" description="Disordered" evidence="1">
    <location>
        <begin position="906"/>
        <end position="939"/>
    </location>
</feature>
<dbReference type="EMBL" id="JH711592">
    <property type="protein sequence ID" value="EIW74429.1"/>
    <property type="molecule type" value="Genomic_DNA"/>
</dbReference>
<dbReference type="GeneID" id="19204238"/>
<evidence type="ECO:0000256" key="1">
    <source>
        <dbReference type="SAM" id="MobiDB-lite"/>
    </source>
</evidence>
<dbReference type="eggNOG" id="ENOG502SKUY">
    <property type="taxonomic scope" value="Eukaryota"/>
</dbReference>